<gene>
    <name evidence="7" type="ORF">X271_00378</name>
</gene>
<name>W8GFD9_9MOLU</name>
<dbReference type="eggNOG" id="COG1746">
    <property type="taxonomic scope" value="Bacteria"/>
</dbReference>
<keyword evidence="3" id="KW-0547">Nucleotide-binding</keyword>
<feature type="domain" description="cGAS/DncV-like nucleotidyltransferase C-terminal helical" evidence="6">
    <location>
        <begin position="222"/>
        <end position="330"/>
    </location>
</feature>
<dbReference type="Proteomes" id="UP000019450">
    <property type="component" value="Chromosome"/>
</dbReference>
<dbReference type="Gene3D" id="3.30.460.10">
    <property type="entry name" value="Beta Polymerase, domain 2"/>
    <property type="match status" value="1"/>
</dbReference>
<dbReference type="RefSeq" id="WP_025208777.1">
    <property type="nucleotide sequence ID" value="NZ_CP006932.1"/>
</dbReference>
<feature type="domain" description="Polymerase nucleotidyl transferase" evidence="5">
    <location>
        <begin position="38"/>
        <end position="91"/>
    </location>
</feature>
<evidence type="ECO:0000313" key="8">
    <source>
        <dbReference type="Proteomes" id="UP000019450"/>
    </source>
</evidence>
<evidence type="ECO:0000256" key="2">
    <source>
        <dbReference type="ARBA" id="ARBA00022695"/>
    </source>
</evidence>
<organism evidence="7 8">
    <name type="scientific">Candidatus Hepatoplasma crinochetorum Av</name>
    <dbReference type="NCBI Taxonomy" id="1427984"/>
    <lineage>
        <taxon>Bacteria</taxon>
        <taxon>Bacillati</taxon>
        <taxon>Mycoplasmatota</taxon>
        <taxon>Mollicutes</taxon>
        <taxon>Candidatus Hepatoplasmataceae</taxon>
        <taxon>Candidatus Hepatoplasma</taxon>
    </lineage>
</organism>
<dbReference type="InterPro" id="IPR002934">
    <property type="entry name" value="Polymerase_NTP_transf_dom"/>
</dbReference>
<dbReference type="AlphaFoldDB" id="W8GFD9"/>
<accession>W8GFD9</accession>
<dbReference type="GO" id="GO:0016779">
    <property type="term" value="F:nucleotidyltransferase activity"/>
    <property type="evidence" value="ECO:0007669"/>
    <property type="project" value="InterPro"/>
</dbReference>
<evidence type="ECO:0000256" key="1">
    <source>
        <dbReference type="ARBA" id="ARBA00022679"/>
    </source>
</evidence>
<evidence type="ECO:0000259" key="5">
    <source>
        <dbReference type="Pfam" id="PF01909"/>
    </source>
</evidence>
<dbReference type="Pfam" id="PF26305">
    <property type="entry name" value="CD_NTase_C"/>
    <property type="match status" value="1"/>
</dbReference>
<dbReference type="EMBL" id="CP006932">
    <property type="protein sequence ID" value="AHK22484.1"/>
    <property type="molecule type" value="Genomic_DNA"/>
</dbReference>
<keyword evidence="4" id="KW-0051">Antiviral defense</keyword>
<evidence type="ECO:0000259" key="6">
    <source>
        <dbReference type="Pfam" id="PF26305"/>
    </source>
</evidence>
<dbReference type="InterPro" id="IPR043519">
    <property type="entry name" value="NT_sf"/>
</dbReference>
<reference evidence="7 8" key="1">
    <citation type="journal article" date="2014" name="Genome Biol. Evol.">
        <title>Phylogenomics of "Candidatus Hepatoplasma crinochetorum," a Lineage of Mollicutes Associated with Noninsect Arthropods.</title>
        <authorList>
            <person name="Leclercq S."/>
            <person name="Dittmer J."/>
            <person name="Bouchon D."/>
            <person name="Cordaux R."/>
        </authorList>
    </citation>
    <scope>NUCLEOTIDE SEQUENCE [LARGE SCALE GENOMIC DNA]</scope>
    <source>
        <strain evidence="7 8">Av</strain>
    </source>
</reference>
<sequence>MINLSWSNESQNQNAKNIKDKIYEILKNEEITINFNSERKYNYKLHIYLQGSYKKNIDLKDSDIDILVTVARLPHPNDLEFNDFLENKKWQENYKVGFADGNFEIWGNSTSSYEILKNLGNRSIYGKTIETGKQEVTNILIKLKNEIRKILKKSNEFNIIENTEKRKRKGLRIKLNNEEFDIIPSIIYFNVNKDNNLKGIGITIYDQTKGKRITNYPTYDWENTNLKHKNTDQKYKKIIRIIKGYVRNYNIDIKGFAIEQFLYNVPNNIFIKNYELIETLYDVLSWIYTNINLLNANNFKCTNEIKEKCNEDYKKIEISKQKFKNLVNLMMEDFRKLKFKNISDQNINIIKNKFNSLI</sequence>
<evidence type="ECO:0000256" key="3">
    <source>
        <dbReference type="ARBA" id="ARBA00022741"/>
    </source>
</evidence>
<keyword evidence="2" id="KW-0548">Nucleotidyltransferase</keyword>
<keyword evidence="1" id="KW-0808">Transferase</keyword>
<dbReference type="HOGENOM" id="CLU_773133_0_0_14"/>
<protein>
    <submittedName>
        <fullName evidence="7">Rel-Spo_like super family protein</fullName>
    </submittedName>
</protein>
<keyword evidence="8" id="KW-1185">Reference proteome</keyword>
<evidence type="ECO:0000256" key="4">
    <source>
        <dbReference type="ARBA" id="ARBA00023118"/>
    </source>
</evidence>
<evidence type="ECO:0000313" key="7">
    <source>
        <dbReference type="EMBL" id="AHK22484.1"/>
    </source>
</evidence>
<dbReference type="Pfam" id="PF01909">
    <property type="entry name" value="NTP_transf_2"/>
    <property type="match status" value="1"/>
</dbReference>
<dbReference type="STRING" id="1427984.X271_00378"/>
<dbReference type="SUPFAM" id="SSF81301">
    <property type="entry name" value="Nucleotidyltransferase"/>
    <property type="match status" value="1"/>
</dbReference>
<dbReference type="KEGG" id="hcr:X271_00378"/>
<dbReference type="InterPro" id="IPR058909">
    <property type="entry name" value="CD_NTase_C"/>
</dbReference>
<proteinExistence type="predicted"/>